<gene>
    <name evidence="3" type="ORF">E9232_002713</name>
</gene>
<dbReference type="SUPFAM" id="SSF53187">
    <property type="entry name" value="Zn-dependent exopeptidases"/>
    <property type="match status" value="1"/>
</dbReference>
<dbReference type="InterPro" id="IPR011650">
    <property type="entry name" value="Peptidase_M20_dimer"/>
</dbReference>
<dbReference type="SUPFAM" id="SSF55031">
    <property type="entry name" value="Bacterial exopeptidase dimerisation domain"/>
    <property type="match status" value="1"/>
</dbReference>
<evidence type="ECO:0000259" key="2">
    <source>
        <dbReference type="Pfam" id="PF07687"/>
    </source>
</evidence>
<reference evidence="3 4" key="1">
    <citation type="submission" date="2023-07" db="EMBL/GenBank/DDBJ databases">
        <title>Sorghum-associated microbial communities from plants grown in Nebraska, USA.</title>
        <authorList>
            <person name="Schachtman D."/>
        </authorList>
    </citation>
    <scope>NUCLEOTIDE SEQUENCE [LARGE SCALE GENOMIC DNA]</scope>
    <source>
        <strain evidence="3 4">584</strain>
    </source>
</reference>
<protein>
    <submittedName>
        <fullName evidence="3">Amidohydrolase</fullName>
    </submittedName>
</protein>
<evidence type="ECO:0000313" key="4">
    <source>
        <dbReference type="Proteomes" id="UP001262410"/>
    </source>
</evidence>
<proteinExistence type="predicted"/>
<dbReference type="InterPro" id="IPR017439">
    <property type="entry name" value="Amidohydrolase"/>
</dbReference>
<comment type="caution">
    <text evidence="3">The sequence shown here is derived from an EMBL/GenBank/DDBJ whole genome shotgun (WGS) entry which is preliminary data.</text>
</comment>
<dbReference type="Pfam" id="PF01546">
    <property type="entry name" value="Peptidase_M20"/>
    <property type="match status" value="1"/>
</dbReference>
<sequence>MDRRGINDIGASIDAAVKAIEPDLIEVRRDIHAHPEIGFDVERTAGVVAAELDKLGIAYRAGIGRTGIVADIAGGAPGPMLLIRADMDALPIHEMTGLPFASTVAGKMHACGHDIHTATLIGVGAVLKDLAPQLRGTVRLVFQPAEETQESGAAAMIADGALEGVDMALAFHNSPGMATGRFGYIHGASTASADSFDITVRGRSGHAARPQDTIDPIVAAAYLVTQLQTVISREINPAEGAVVTIGSIAGGATHNIIPDSCTLRGTVRARSPEARATAEAALRRIVQGIALSHRVECDLDYGLGVPPLMNDEKMLEASVAAVRQQFGDVVHETPPGFGAEDFAFFSERVPSFHLRVGASQPGRDDHLHNSDYQPDEGCIGLGVAALSRSAVELLS</sequence>
<feature type="domain" description="Peptidase M20 dimerisation" evidence="2">
    <location>
        <begin position="193"/>
        <end position="288"/>
    </location>
</feature>
<dbReference type="Gene3D" id="3.40.630.10">
    <property type="entry name" value="Zn peptidases"/>
    <property type="match status" value="1"/>
</dbReference>
<dbReference type="PANTHER" id="PTHR11014">
    <property type="entry name" value="PEPTIDASE M20 FAMILY MEMBER"/>
    <property type="match status" value="1"/>
</dbReference>
<dbReference type="PANTHER" id="PTHR11014:SF63">
    <property type="entry name" value="METALLOPEPTIDASE, PUTATIVE (AFU_ORTHOLOGUE AFUA_6G09600)-RELATED"/>
    <property type="match status" value="1"/>
</dbReference>
<dbReference type="InterPro" id="IPR036264">
    <property type="entry name" value="Bact_exopeptidase_dim_dom"/>
</dbReference>
<dbReference type="Gene3D" id="3.30.70.360">
    <property type="match status" value="1"/>
</dbReference>
<dbReference type="PIRSF" id="PIRSF005962">
    <property type="entry name" value="Pept_M20D_amidohydro"/>
    <property type="match status" value="1"/>
</dbReference>
<keyword evidence="1" id="KW-0378">Hydrolase</keyword>
<evidence type="ECO:0000313" key="3">
    <source>
        <dbReference type="EMBL" id="MDR6290192.1"/>
    </source>
</evidence>
<dbReference type="EMBL" id="JAVDPW010000004">
    <property type="protein sequence ID" value="MDR6290192.1"/>
    <property type="molecule type" value="Genomic_DNA"/>
</dbReference>
<dbReference type="InterPro" id="IPR002933">
    <property type="entry name" value="Peptidase_M20"/>
</dbReference>
<dbReference type="Pfam" id="PF07687">
    <property type="entry name" value="M20_dimer"/>
    <property type="match status" value="1"/>
</dbReference>
<organism evidence="3 4">
    <name type="scientific">Inquilinus ginsengisoli</name>
    <dbReference type="NCBI Taxonomy" id="363840"/>
    <lineage>
        <taxon>Bacteria</taxon>
        <taxon>Pseudomonadati</taxon>
        <taxon>Pseudomonadota</taxon>
        <taxon>Alphaproteobacteria</taxon>
        <taxon>Rhodospirillales</taxon>
        <taxon>Rhodospirillaceae</taxon>
        <taxon>Inquilinus</taxon>
    </lineage>
</organism>
<name>A0ABU1JNK0_9PROT</name>
<accession>A0ABU1JNK0</accession>
<dbReference type="RefSeq" id="WP_309794656.1">
    <property type="nucleotide sequence ID" value="NZ_JAVDPW010000004.1"/>
</dbReference>
<dbReference type="Proteomes" id="UP001262410">
    <property type="component" value="Unassembled WGS sequence"/>
</dbReference>
<dbReference type="NCBIfam" id="TIGR01891">
    <property type="entry name" value="amidohydrolases"/>
    <property type="match status" value="1"/>
</dbReference>
<keyword evidence="4" id="KW-1185">Reference proteome</keyword>
<evidence type="ECO:0000256" key="1">
    <source>
        <dbReference type="ARBA" id="ARBA00022801"/>
    </source>
</evidence>
<dbReference type="CDD" id="cd03886">
    <property type="entry name" value="M20_Acy1"/>
    <property type="match status" value="1"/>
</dbReference>